<dbReference type="Proteomes" id="UP001597403">
    <property type="component" value="Unassembled WGS sequence"/>
</dbReference>
<dbReference type="RefSeq" id="WP_204825295.1">
    <property type="nucleotide sequence ID" value="NZ_JBHUGF010000010.1"/>
</dbReference>
<name>A0ABW4UYP4_9BACL</name>
<gene>
    <name evidence="1" type="ORF">ACFSGI_16530</name>
</gene>
<dbReference type="EMBL" id="JBHUGF010000010">
    <property type="protein sequence ID" value="MFD1991575.1"/>
    <property type="molecule type" value="Genomic_DNA"/>
</dbReference>
<evidence type="ECO:0000313" key="1">
    <source>
        <dbReference type="EMBL" id="MFD1991575.1"/>
    </source>
</evidence>
<evidence type="ECO:0000313" key="2">
    <source>
        <dbReference type="Proteomes" id="UP001597403"/>
    </source>
</evidence>
<organism evidence="1 2">
    <name type="scientific">Paenibacillus nicotianae</name>
    <dbReference type="NCBI Taxonomy" id="1526551"/>
    <lineage>
        <taxon>Bacteria</taxon>
        <taxon>Bacillati</taxon>
        <taxon>Bacillota</taxon>
        <taxon>Bacilli</taxon>
        <taxon>Bacillales</taxon>
        <taxon>Paenibacillaceae</taxon>
        <taxon>Paenibacillus</taxon>
    </lineage>
</organism>
<reference evidence="2" key="1">
    <citation type="journal article" date="2019" name="Int. J. Syst. Evol. Microbiol.">
        <title>The Global Catalogue of Microorganisms (GCM) 10K type strain sequencing project: providing services to taxonomists for standard genome sequencing and annotation.</title>
        <authorList>
            <consortium name="The Broad Institute Genomics Platform"/>
            <consortium name="The Broad Institute Genome Sequencing Center for Infectious Disease"/>
            <person name="Wu L."/>
            <person name="Ma J."/>
        </authorList>
    </citation>
    <scope>NUCLEOTIDE SEQUENCE [LARGE SCALE GENOMIC DNA]</scope>
    <source>
        <strain evidence="2">CGMCC 1.15067</strain>
    </source>
</reference>
<protein>
    <submittedName>
        <fullName evidence="1">Uncharacterized protein</fullName>
    </submittedName>
</protein>
<sequence length="85" mass="9958">MSSVKEQPIGKCCVCSQGWIIVVKEISSQKYFVYCDECEIEWDHPEDFISNQKGTRFKYGFITEASKQEVFDIGWSKYIDQTMLQ</sequence>
<keyword evidence="2" id="KW-1185">Reference proteome</keyword>
<proteinExistence type="predicted"/>
<comment type="caution">
    <text evidence="1">The sequence shown here is derived from an EMBL/GenBank/DDBJ whole genome shotgun (WGS) entry which is preliminary data.</text>
</comment>
<accession>A0ABW4UYP4</accession>